<name>A0AAV2VM20_9VIBR</name>
<evidence type="ECO:0000256" key="1">
    <source>
        <dbReference type="ARBA" id="ARBA00004370"/>
    </source>
</evidence>
<feature type="transmembrane region" description="Helical" evidence="5">
    <location>
        <begin position="103"/>
        <end position="125"/>
    </location>
</feature>
<accession>A0AAV2VM20</accession>
<comment type="subcellular location">
    <subcellularLocation>
        <location evidence="1">Membrane</location>
    </subcellularLocation>
</comment>
<dbReference type="AlphaFoldDB" id="A0AAV2VM20"/>
<dbReference type="Proteomes" id="UP000018211">
    <property type="component" value="Unassembled WGS sequence"/>
</dbReference>
<evidence type="ECO:0000256" key="4">
    <source>
        <dbReference type="ARBA" id="ARBA00023136"/>
    </source>
</evidence>
<dbReference type="Gene3D" id="1.20.120.550">
    <property type="entry name" value="Membrane associated eicosanoid/glutathione metabolism-like domain"/>
    <property type="match status" value="1"/>
</dbReference>
<gene>
    <name evidence="6" type="ORF">VIBNISOn1_1520039</name>
</gene>
<evidence type="ECO:0000313" key="6">
    <source>
        <dbReference type="EMBL" id="CCO45529.1"/>
    </source>
</evidence>
<dbReference type="PANTHER" id="PTHR35814">
    <property type="match status" value="1"/>
</dbReference>
<feature type="transmembrane region" description="Helical" evidence="5">
    <location>
        <begin position="46"/>
        <end position="66"/>
    </location>
</feature>
<keyword evidence="2 5" id="KW-0812">Transmembrane</keyword>
<organism evidence="6 7">
    <name type="scientific">Vibrio nigripulchritudo SOn1</name>
    <dbReference type="NCBI Taxonomy" id="1238450"/>
    <lineage>
        <taxon>Bacteria</taxon>
        <taxon>Pseudomonadati</taxon>
        <taxon>Pseudomonadota</taxon>
        <taxon>Gammaproteobacteria</taxon>
        <taxon>Vibrionales</taxon>
        <taxon>Vibrionaceae</taxon>
        <taxon>Vibrio</taxon>
    </lineage>
</organism>
<evidence type="ECO:0000313" key="7">
    <source>
        <dbReference type="Proteomes" id="UP000018211"/>
    </source>
</evidence>
<comment type="caution">
    <text evidence="6">The sequence shown here is derived from an EMBL/GenBank/DDBJ whole genome shotgun (WGS) entry which is preliminary data.</text>
</comment>
<dbReference type="InterPro" id="IPR023352">
    <property type="entry name" value="MAPEG-like_dom_sf"/>
</dbReference>
<reference evidence="6 7" key="1">
    <citation type="journal article" date="2013" name="ISME J.">
        <title>Comparative genomics of pathogenic lineages of Vibrio nigripulchritudo identifies virulence-associated traits.</title>
        <authorList>
            <person name="Goudenege D."/>
            <person name="Labreuche Y."/>
            <person name="Krin E."/>
            <person name="Ansquer D."/>
            <person name="Mangenot S."/>
            <person name="Calteau A."/>
            <person name="Medigue C."/>
            <person name="Mazel D."/>
            <person name="Polz M.F."/>
            <person name="Le Roux F."/>
        </authorList>
    </citation>
    <scope>NUCLEOTIDE SEQUENCE [LARGE SCALE GENOMIC DNA]</scope>
    <source>
        <strain evidence="6 7">SOn1</strain>
    </source>
</reference>
<keyword evidence="4 5" id="KW-0472">Membrane</keyword>
<evidence type="ECO:0000256" key="3">
    <source>
        <dbReference type="ARBA" id="ARBA00022989"/>
    </source>
</evidence>
<dbReference type="Pfam" id="PF01124">
    <property type="entry name" value="MAPEG"/>
    <property type="match status" value="1"/>
</dbReference>
<proteinExistence type="predicted"/>
<dbReference type="PANTHER" id="PTHR35814:SF1">
    <property type="entry name" value="GLUTATHIONE S-TRANSFERASE-RELATED"/>
    <property type="match status" value="1"/>
</dbReference>
<dbReference type="RefSeq" id="WP_022610967.1">
    <property type="nucleotide sequence ID" value="NZ_LK391965.1"/>
</dbReference>
<keyword evidence="3 5" id="KW-1133">Transmembrane helix</keyword>
<dbReference type="EMBL" id="CAOF01000060">
    <property type="protein sequence ID" value="CCO45529.1"/>
    <property type="molecule type" value="Genomic_DNA"/>
</dbReference>
<feature type="transmembrane region" description="Helical" evidence="5">
    <location>
        <begin position="6"/>
        <end position="25"/>
    </location>
</feature>
<feature type="transmembrane region" description="Helical" evidence="5">
    <location>
        <begin position="72"/>
        <end position="91"/>
    </location>
</feature>
<evidence type="ECO:0000256" key="2">
    <source>
        <dbReference type="ARBA" id="ARBA00022692"/>
    </source>
</evidence>
<evidence type="ECO:0000256" key="5">
    <source>
        <dbReference type="SAM" id="Phobius"/>
    </source>
</evidence>
<dbReference type="GO" id="GO:0016020">
    <property type="term" value="C:membrane"/>
    <property type="evidence" value="ECO:0007669"/>
    <property type="project" value="UniProtKB-SubCell"/>
</dbReference>
<protein>
    <submittedName>
        <fullName evidence="6">MAPEG family protein</fullName>
    </submittedName>
</protein>
<sequence>MITGIYLSILTFVYITLSARTITARKQTKIAVGAGESKKLLRASRAHANFAEYVPLTIILLFAIEYLGGNGYFLHIAGALLVLGRVVHAYGISQLKEQLNFRVFGMLCTFICMALSSCYLLYLSLVN</sequence>
<dbReference type="SUPFAM" id="SSF161084">
    <property type="entry name" value="MAPEG domain-like"/>
    <property type="match status" value="1"/>
</dbReference>
<dbReference type="InterPro" id="IPR001129">
    <property type="entry name" value="Membr-assoc_MAPEG"/>
</dbReference>